<reference evidence="1" key="1">
    <citation type="submission" date="2025-08" db="UniProtKB">
        <authorList>
            <consortium name="Ensembl"/>
        </authorList>
    </citation>
    <scope>IDENTIFICATION</scope>
</reference>
<dbReference type="Proteomes" id="UP000694556">
    <property type="component" value="Unassembled WGS sequence"/>
</dbReference>
<evidence type="ECO:0000313" key="2">
    <source>
        <dbReference type="Proteomes" id="UP000694556"/>
    </source>
</evidence>
<dbReference type="Ensembl" id="ENSCMMT00000019498.1">
    <property type="protein sequence ID" value="ENSCMMP00000017750.1"/>
    <property type="gene ID" value="ENSCMMG00000011260.1"/>
</dbReference>
<reference evidence="1" key="2">
    <citation type="submission" date="2025-09" db="UniProtKB">
        <authorList>
            <consortium name="Ensembl"/>
        </authorList>
    </citation>
    <scope>IDENTIFICATION</scope>
</reference>
<accession>A0A8C3C8T5</accession>
<dbReference type="AlphaFoldDB" id="A0A8C3C8T5"/>
<organism evidence="1 2">
    <name type="scientific">Cairina moschata</name>
    <name type="common">Muscovy duck</name>
    <dbReference type="NCBI Taxonomy" id="8855"/>
    <lineage>
        <taxon>Eukaryota</taxon>
        <taxon>Metazoa</taxon>
        <taxon>Chordata</taxon>
        <taxon>Craniata</taxon>
        <taxon>Vertebrata</taxon>
        <taxon>Euteleostomi</taxon>
        <taxon>Archelosauria</taxon>
        <taxon>Archosauria</taxon>
        <taxon>Dinosauria</taxon>
        <taxon>Saurischia</taxon>
        <taxon>Theropoda</taxon>
        <taxon>Coelurosauria</taxon>
        <taxon>Aves</taxon>
        <taxon>Neognathae</taxon>
        <taxon>Galloanserae</taxon>
        <taxon>Anseriformes</taxon>
        <taxon>Anatidae</taxon>
        <taxon>Anatinae</taxon>
        <taxon>Cairina</taxon>
    </lineage>
</organism>
<keyword evidence="2" id="KW-1185">Reference proteome</keyword>
<protein>
    <submittedName>
        <fullName evidence="1">Uncharacterized protein</fullName>
    </submittedName>
</protein>
<name>A0A8C3C8T5_CAIMO</name>
<evidence type="ECO:0000313" key="1">
    <source>
        <dbReference type="Ensembl" id="ENSCMMP00000017750.1"/>
    </source>
</evidence>
<sequence length="137" mass="15330">WGSRLSPCGDFTHGWDELYQTTSPIKKSRALAGRASHPPRLKLLHHVSNPWEEPCNSSTRLGSTTGARSKPLSMNLPLSHLQCHLYPHCIARLLGMLRDAGLQAKRWREKLPRLSARIAQCLLLGWFLVVSSLPNSS</sequence>
<proteinExistence type="predicted"/>